<dbReference type="OrthoDB" id="126711at2759"/>
<dbReference type="Pfam" id="PF16810">
    <property type="entry name" value="RXLR"/>
    <property type="match status" value="1"/>
</dbReference>
<evidence type="ECO:0000256" key="4">
    <source>
        <dbReference type="ARBA" id="ARBA00022729"/>
    </source>
</evidence>
<dbReference type="AlphaFoldDB" id="A0A8T1TPL1"/>
<evidence type="ECO:0000313" key="6">
    <source>
        <dbReference type="EMBL" id="KAG6944660.1"/>
    </source>
</evidence>
<evidence type="ECO:0000256" key="5">
    <source>
        <dbReference type="SAM" id="SignalP"/>
    </source>
</evidence>
<feature type="chain" id="PRO_5035753902" description="RxLR effector protein" evidence="5">
    <location>
        <begin position="24"/>
        <end position="483"/>
    </location>
</feature>
<comment type="similarity">
    <text evidence="2">Belongs to the RxLR effector family.</text>
</comment>
<dbReference type="EMBL" id="JAENGZ010002160">
    <property type="protein sequence ID" value="KAG6944660.1"/>
    <property type="molecule type" value="Genomic_DNA"/>
</dbReference>
<organism evidence="6 7">
    <name type="scientific">Phytophthora cactorum</name>
    <dbReference type="NCBI Taxonomy" id="29920"/>
    <lineage>
        <taxon>Eukaryota</taxon>
        <taxon>Sar</taxon>
        <taxon>Stramenopiles</taxon>
        <taxon>Oomycota</taxon>
        <taxon>Peronosporomycetes</taxon>
        <taxon>Peronosporales</taxon>
        <taxon>Peronosporaceae</taxon>
        <taxon>Phytophthora</taxon>
    </lineage>
</organism>
<keyword evidence="3" id="KW-0964">Secreted</keyword>
<feature type="signal peptide" evidence="5">
    <location>
        <begin position="1"/>
        <end position="23"/>
    </location>
</feature>
<comment type="caution">
    <text evidence="6">The sequence shown here is derived from an EMBL/GenBank/DDBJ whole genome shotgun (WGS) entry which is preliminary data.</text>
</comment>
<protein>
    <recommendedName>
        <fullName evidence="8">RxLR effector protein</fullName>
    </recommendedName>
</protein>
<keyword evidence="4 5" id="KW-0732">Signal</keyword>
<dbReference type="Proteomes" id="UP000688947">
    <property type="component" value="Unassembled WGS sequence"/>
</dbReference>
<evidence type="ECO:0000256" key="2">
    <source>
        <dbReference type="ARBA" id="ARBA00010400"/>
    </source>
</evidence>
<dbReference type="InterPro" id="IPR031825">
    <property type="entry name" value="RXLR"/>
</dbReference>
<dbReference type="VEuPathDB" id="FungiDB:PC110_g15073"/>
<accession>A0A8T1TPL1</accession>
<sequence>MRWYRVLLAAAASFLATSDSLSASKISNLVASPATLASGNSIVAESTKRRFLRAENPDNADSYSFKDSDHGNDASEVNAAHMNGLEDRVGGAEALAKLKSLQTFKSISRTVSKATNSFSEKISPALPIKSRLQVWSNNGKSVSFVRKELGMDGLDDALLTQAKNFQFYDDYVTSQLPVWAKRELTPDEVVSELGLHGLSGAALTSNPNFKYYDEFLVQQALVWAKKDVDVDAILVRLGLNTLPAAARPEAVNYKYYEEFVVGLMRSWMEKGVPVTEVMAKFKLDKLTGAALLSHPNYKYYKNYVKNHLKAWATNGESLDDVAVWLGLENLQGKMLEAHPNFVFLKKYWTTSTKYHEEGMLKQGVTSYDVWNDLQVYRVKRIVRKNSETYELYKDYVNLIDDYIIDLKNRGFTDNDLPRMTRKDATPEELQEKTFIWTSMRRPEWYVKFSLGLDGLGENALKEAPNFPFYTYYLAAMKAVNHTG</sequence>
<comment type="subcellular location">
    <subcellularLocation>
        <location evidence="1">Secreted</location>
    </subcellularLocation>
</comment>
<evidence type="ECO:0008006" key="8">
    <source>
        <dbReference type="Google" id="ProtNLM"/>
    </source>
</evidence>
<reference evidence="6" key="1">
    <citation type="submission" date="2021-01" db="EMBL/GenBank/DDBJ databases">
        <title>Phytophthora aleatoria, a newly-described species from Pinus radiata is distinct from Phytophthora cactorum isolates based on comparative genomics.</title>
        <authorList>
            <person name="Mcdougal R."/>
            <person name="Panda P."/>
            <person name="Williams N."/>
            <person name="Studholme D.J."/>
        </authorList>
    </citation>
    <scope>NUCLEOTIDE SEQUENCE</scope>
    <source>
        <strain evidence="6">NZFS 3830</strain>
    </source>
</reference>
<evidence type="ECO:0000256" key="3">
    <source>
        <dbReference type="ARBA" id="ARBA00022525"/>
    </source>
</evidence>
<proteinExistence type="inferred from homology"/>
<name>A0A8T1TPL1_9STRA</name>
<evidence type="ECO:0000313" key="7">
    <source>
        <dbReference type="Proteomes" id="UP000688947"/>
    </source>
</evidence>
<evidence type="ECO:0000256" key="1">
    <source>
        <dbReference type="ARBA" id="ARBA00004613"/>
    </source>
</evidence>
<gene>
    <name evidence="6" type="ORF">JG687_00017737</name>
</gene>